<dbReference type="RefSeq" id="WP_065678511.1">
    <property type="nucleotide sequence ID" value="NZ_AP025460.1"/>
</dbReference>
<dbReference type="EC" id="3.1.21.3" evidence="3"/>
<evidence type="ECO:0000256" key="6">
    <source>
        <dbReference type="ARBA" id="ARBA00022747"/>
    </source>
</evidence>
<keyword evidence="8 13" id="KW-0378">Hydrolase</keyword>
<dbReference type="Gene3D" id="3.40.50.300">
    <property type="entry name" value="P-loop containing nucleotide triphosphate hydrolases"/>
    <property type="match status" value="2"/>
</dbReference>
<dbReference type="Proteomes" id="UP000092876">
    <property type="component" value="Unassembled WGS sequence"/>
</dbReference>
<comment type="catalytic activity">
    <reaction evidence="1">
        <text>Endonucleolytic cleavage of DNA to give random double-stranded fragments with terminal 5'-phosphates, ATP is simultaneously hydrolyzed.</text>
        <dbReference type="EC" id="3.1.21.3"/>
    </reaction>
</comment>
<dbReference type="SMART" id="SM00487">
    <property type="entry name" value="DEXDc"/>
    <property type="match status" value="1"/>
</dbReference>
<dbReference type="GO" id="GO:0005524">
    <property type="term" value="F:ATP binding"/>
    <property type="evidence" value="ECO:0007669"/>
    <property type="project" value="UniProtKB-KW"/>
</dbReference>
<dbReference type="CDD" id="cd22332">
    <property type="entry name" value="HsdR_N"/>
    <property type="match status" value="1"/>
</dbReference>
<evidence type="ECO:0000313" key="14">
    <source>
        <dbReference type="Proteomes" id="UP000092876"/>
    </source>
</evidence>
<dbReference type="PANTHER" id="PTHR30195">
    <property type="entry name" value="TYPE I SITE-SPECIFIC DEOXYRIBONUCLEASE PROTEIN SUBUNIT M AND R"/>
    <property type="match status" value="1"/>
</dbReference>
<dbReference type="InterPro" id="IPR021810">
    <property type="entry name" value="T1RH-like_C"/>
</dbReference>
<dbReference type="Pfam" id="PF22679">
    <property type="entry name" value="T1R_D3-like"/>
    <property type="match status" value="1"/>
</dbReference>
<dbReference type="GO" id="GO:0003677">
    <property type="term" value="F:DNA binding"/>
    <property type="evidence" value="ECO:0007669"/>
    <property type="project" value="UniProtKB-KW"/>
</dbReference>
<evidence type="ECO:0000256" key="10">
    <source>
        <dbReference type="ARBA" id="ARBA00023125"/>
    </source>
</evidence>
<dbReference type="PROSITE" id="PS51192">
    <property type="entry name" value="HELICASE_ATP_BIND_1"/>
    <property type="match status" value="1"/>
</dbReference>
<feature type="domain" description="Helicase ATP-binding" evidence="12">
    <location>
        <begin position="299"/>
        <end position="533"/>
    </location>
</feature>
<evidence type="ECO:0000259" key="12">
    <source>
        <dbReference type="PROSITE" id="PS51192"/>
    </source>
</evidence>
<dbReference type="SUPFAM" id="SSF52540">
    <property type="entry name" value="P-loop containing nucleoside triphosphate hydrolases"/>
    <property type="match status" value="2"/>
</dbReference>
<dbReference type="Pfam" id="PF18766">
    <property type="entry name" value="SWI2_SNF2"/>
    <property type="match status" value="1"/>
</dbReference>
<protein>
    <recommendedName>
        <fullName evidence="3">type I site-specific deoxyribonuclease</fullName>
        <ecNumber evidence="3">3.1.21.3</ecNumber>
    </recommendedName>
</protein>
<evidence type="ECO:0000256" key="11">
    <source>
        <dbReference type="SAM" id="MobiDB-lite"/>
    </source>
</evidence>
<comment type="similarity">
    <text evidence="2">Belongs to the HsdR family.</text>
</comment>
<keyword evidence="4" id="KW-0540">Nuclease</keyword>
<dbReference type="GeneID" id="94232090"/>
<evidence type="ECO:0000256" key="9">
    <source>
        <dbReference type="ARBA" id="ARBA00022840"/>
    </source>
</evidence>
<evidence type="ECO:0000256" key="8">
    <source>
        <dbReference type="ARBA" id="ARBA00022801"/>
    </source>
</evidence>
<dbReference type="InterPro" id="IPR014001">
    <property type="entry name" value="Helicase_ATP-bd"/>
</dbReference>
<dbReference type="GO" id="GO:0009307">
    <property type="term" value="P:DNA restriction-modification system"/>
    <property type="evidence" value="ECO:0007669"/>
    <property type="project" value="UniProtKB-KW"/>
</dbReference>
<evidence type="ECO:0000256" key="7">
    <source>
        <dbReference type="ARBA" id="ARBA00022759"/>
    </source>
</evidence>
<evidence type="ECO:0000256" key="3">
    <source>
        <dbReference type="ARBA" id="ARBA00012654"/>
    </source>
</evidence>
<dbReference type="InterPro" id="IPR027417">
    <property type="entry name" value="P-loop_NTPase"/>
</dbReference>
<evidence type="ECO:0000256" key="4">
    <source>
        <dbReference type="ARBA" id="ARBA00022722"/>
    </source>
</evidence>
<dbReference type="Pfam" id="PF04313">
    <property type="entry name" value="HSDR_N"/>
    <property type="match status" value="1"/>
</dbReference>
<organism evidence="13 14">
    <name type="scientific">Vibrio atlanticus</name>
    <dbReference type="NCBI Taxonomy" id="693153"/>
    <lineage>
        <taxon>Bacteria</taxon>
        <taxon>Pseudomonadati</taxon>
        <taxon>Pseudomonadota</taxon>
        <taxon>Gammaproteobacteria</taxon>
        <taxon>Vibrionales</taxon>
        <taxon>Vibrionaceae</taxon>
        <taxon>Vibrio</taxon>
    </lineage>
</organism>
<keyword evidence="7" id="KW-0255">Endonuclease</keyword>
<dbReference type="InterPro" id="IPR040980">
    <property type="entry name" value="SWI2_SNF2"/>
</dbReference>
<keyword evidence="10" id="KW-0238">DNA-binding</keyword>
<feature type="region of interest" description="Disordered" evidence="11">
    <location>
        <begin position="397"/>
        <end position="426"/>
    </location>
</feature>
<dbReference type="GO" id="GO:0009035">
    <property type="term" value="F:type I site-specific deoxyribonuclease activity"/>
    <property type="evidence" value="ECO:0007669"/>
    <property type="project" value="UniProtKB-EC"/>
</dbReference>
<dbReference type="InterPro" id="IPR007409">
    <property type="entry name" value="Restrct_endonuc_type1_HsdR_N"/>
</dbReference>
<proteinExistence type="inferred from homology"/>
<gene>
    <name evidence="13" type="primary">hsdR_1</name>
    <name evidence="13" type="ORF">VAT7223_01010</name>
</gene>
<dbReference type="InterPro" id="IPR051268">
    <property type="entry name" value="Type-I_R_enzyme_R_subunit"/>
</dbReference>
<evidence type="ECO:0000256" key="5">
    <source>
        <dbReference type="ARBA" id="ARBA00022741"/>
    </source>
</evidence>
<reference evidence="14" key="1">
    <citation type="submission" date="2016-06" db="EMBL/GenBank/DDBJ databases">
        <authorList>
            <person name="Rodrigo-Torres Lidia"/>
            <person name="Arahal R.David."/>
        </authorList>
    </citation>
    <scope>NUCLEOTIDE SEQUENCE [LARGE SCALE GENOMIC DNA]</scope>
    <source>
        <strain evidence="14">CECT 7223</strain>
    </source>
</reference>
<keyword evidence="6" id="KW-0680">Restriction system</keyword>
<dbReference type="InterPro" id="IPR055180">
    <property type="entry name" value="HsdR_RecA-like_helicase_dom_2"/>
</dbReference>
<dbReference type="CDD" id="cd18800">
    <property type="entry name" value="SF2_C_EcoR124I-like"/>
    <property type="match status" value="1"/>
</dbReference>
<keyword evidence="9" id="KW-0067">ATP-binding</keyword>
<accession>A0A1C3IL12</accession>
<evidence type="ECO:0000256" key="1">
    <source>
        <dbReference type="ARBA" id="ARBA00000851"/>
    </source>
</evidence>
<sequence length="1127" mass="127187">MSGQADASKPELAGVERPAIEWLKKLGYIHIKGSQVKQTNKAEPVILEEVLIDRLHALNPWLAEVPSGATKAIKQLRDIWFAQNNDLMLANHTFWKDVLFHSNLQQKDKNGQPRSIRFINQTGAEGNHFHVVDQYVGRNANDEQFKPDLLLFINGLPLAIIECKASSIKLSKGIAQIDGYQGAFSQHFAFNMVCAAINRSQAKYGAICAPEQFYLTYKFDAKKPDEQAILEVLEQKLGKAPSEQDKLIWALFEPSRFVRLVCFYPMFEVEDGRMIKKLPRYQQWRAVEKTLLRLQGKDPALMGEELGGVVWHTQGSGKSLTMALLARLMRTEVSSLGNPSILVLTDRTSLDQQIHNTFINVGLEAAKADSVAGLESMLSNDYGTIFTSTVQKFQESDGKQINAAQESEDSDETDDGASSKSRVKRVLRKDDNGKEQCWIVKENNQNYGLSDSSGNSLKPNWKKVSEEKVDFRVLSTKPNFYVMVDEAHRSQYGFLAAFMRASLPRAKFIAFTGTPLIKDDKNTLGEFGGTEYIDTYRLDEAVADGATLPIKYLEGISQWGSDGLLKQAFEDEFANEPLARKKKLKQELLKKRRGALGRIEENAKHLVEHFLTSVKPRGFKGMLVCDGRDMAVRYKDMIDEIMAERQSKGLPTFESRVVISLGSMTEKRTGISEQQAHYETGSKTKLETIEERVKRELSEGIKPIAVPSDEIPKLVNDEFKLPYGDESENKAGEDVKVNNIGLVIVSDMLLTGWDAPIVNTLYLDKPLKEHTLLQAIARVNRTRKGKKAGYIVDYYGVVEYLDEALKMYGNDVQPDQVWTDVESELPKLKTALAKVQDILPKKHNLVKQPELYKEDADLFLDPDTKLDIVEDFLVAVAEFNSRLDVVLPDERGAPFKPYFKVFNEIKLQLRNKMPDSADAVRITASESELIKAMLDEHIEASEVKSLLGREVSILDAADMDLLRKQKSAGSAALVMKNKLKHTIKTGKGKDPAFFGDLEEELEKLINDEREGRIEQAIFLEQLELFAQRVRDKDAKPSEMGLDTATEKSVYHYLEKQVDEAEALAWTKSIFSHPDIAEVMLSPIWKKQKDIHNEIKKTVRTILRGLGGWDMTVARQHSNEIFNIMLNN</sequence>
<evidence type="ECO:0000313" key="13">
    <source>
        <dbReference type="EMBL" id="SBS62164.1"/>
    </source>
</evidence>
<dbReference type="PANTHER" id="PTHR30195:SF15">
    <property type="entry name" value="TYPE I RESTRICTION ENZYME HINDI ENDONUCLEASE SUBUNIT"/>
    <property type="match status" value="1"/>
</dbReference>
<dbReference type="Gene3D" id="3.90.1570.50">
    <property type="match status" value="1"/>
</dbReference>
<feature type="compositionally biased region" description="Acidic residues" evidence="11">
    <location>
        <begin position="406"/>
        <end position="415"/>
    </location>
</feature>
<evidence type="ECO:0000256" key="2">
    <source>
        <dbReference type="ARBA" id="ARBA00008598"/>
    </source>
</evidence>
<dbReference type="EMBL" id="FLQP01000016">
    <property type="protein sequence ID" value="SBS62164.1"/>
    <property type="molecule type" value="Genomic_DNA"/>
</dbReference>
<keyword evidence="5" id="KW-0547">Nucleotide-binding</keyword>
<dbReference type="AlphaFoldDB" id="A0A1C3IL12"/>
<name>A0A1C3IL12_9VIBR</name>
<dbReference type="Pfam" id="PF11867">
    <property type="entry name" value="T1RH-like_C"/>
    <property type="match status" value="1"/>
</dbReference>